<gene>
    <name evidence="1" type="ORF">FD31_GL002661</name>
</gene>
<sequence length="101" mass="11554">MKRIDEVMTLDKSEFGFEPDGFDIARRDVTTISNLIDHIHAESKKAYELMRVLKENNQVYTGNADVLDQIAMITLTSSDAHDFLLDDKKSLGILDTRSYEE</sequence>
<dbReference type="STRING" id="1423774.FD31_GL002661"/>
<evidence type="ECO:0000313" key="2">
    <source>
        <dbReference type="Proteomes" id="UP000051302"/>
    </source>
</evidence>
<reference evidence="1 2" key="1">
    <citation type="journal article" date="2015" name="Genome Announc.">
        <title>Expanding the biotechnology potential of lactobacilli through comparative genomics of 213 strains and associated genera.</title>
        <authorList>
            <person name="Sun Z."/>
            <person name="Harris H.M."/>
            <person name="McCann A."/>
            <person name="Guo C."/>
            <person name="Argimon S."/>
            <person name="Zhang W."/>
            <person name="Yang X."/>
            <person name="Jeffery I.B."/>
            <person name="Cooney J.C."/>
            <person name="Kagawa T.F."/>
            <person name="Liu W."/>
            <person name="Song Y."/>
            <person name="Salvetti E."/>
            <person name="Wrobel A."/>
            <person name="Rasinkangas P."/>
            <person name="Parkhill J."/>
            <person name="Rea M.C."/>
            <person name="O'Sullivan O."/>
            <person name="Ritari J."/>
            <person name="Douillard F.P."/>
            <person name="Paul Ross R."/>
            <person name="Yang R."/>
            <person name="Briner A.E."/>
            <person name="Felis G.E."/>
            <person name="de Vos W.M."/>
            <person name="Barrangou R."/>
            <person name="Klaenhammer T.R."/>
            <person name="Caufield P.W."/>
            <person name="Cui Y."/>
            <person name="Zhang H."/>
            <person name="O'Toole P.W."/>
        </authorList>
    </citation>
    <scope>NUCLEOTIDE SEQUENCE [LARGE SCALE GENOMIC DNA]</scope>
    <source>
        <strain evidence="1 2">DSM 16982</strain>
    </source>
</reference>
<organism evidence="1 2">
    <name type="scientific">Companilactobacillus nantensis DSM 16982</name>
    <dbReference type="NCBI Taxonomy" id="1423774"/>
    <lineage>
        <taxon>Bacteria</taxon>
        <taxon>Bacillati</taxon>
        <taxon>Bacillota</taxon>
        <taxon>Bacilli</taxon>
        <taxon>Lactobacillales</taxon>
        <taxon>Lactobacillaceae</taxon>
        <taxon>Companilactobacillus</taxon>
    </lineage>
</organism>
<name>A0A0R1WHT7_9LACO</name>
<dbReference type="EMBL" id="AZFV01000009">
    <property type="protein sequence ID" value="KRM17470.1"/>
    <property type="molecule type" value="Genomic_DNA"/>
</dbReference>
<evidence type="ECO:0000313" key="1">
    <source>
        <dbReference type="EMBL" id="KRM17470.1"/>
    </source>
</evidence>
<protein>
    <submittedName>
        <fullName evidence="1">Uncharacterized protein</fullName>
    </submittedName>
</protein>
<accession>A0A0R1WHT7</accession>
<dbReference type="Proteomes" id="UP000051302">
    <property type="component" value="Unassembled WGS sequence"/>
</dbReference>
<comment type="caution">
    <text evidence="1">The sequence shown here is derived from an EMBL/GenBank/DDBJ whole genome shotgun (WGS) entry which is preliminary data.</text>
</comment>
<keyword evidence="2" id="KW-1185">Reference proteome</keyword>
<dbReference type="RefSeq" id="WP_057891733.1">
    <property type="nucleotide sequence ID" value="NZ_AZFV01000009.1"/>
</dbReference>
<dbReference type="AlphaFoldDB" id="A0A0R1WHT7"/>
<dbReference type="PATRIC" id="fig|1423774.3.peg.2769"/>
<proteinExistence type="predicted"/>